<dbReference type="AlphaFoldDB" id="A0A3L8D5P0"/>
<sequence length="305" mass="34184">MERKSGGETRPKIEIVRVSSIERSNFRPLDGVQLRATYSHVRVGTYCPEPEAPAVKVQAENKPPIEQTRRFKKNLGPVSRLLRRRHATCLATKSCDNIYSVNRNSNSLDWRVGQSTNEQELQPRQSSSLDWRVGRSVTFGSNQLHWRDATQAPSSSPGVRLSLPITCKHRARAGGNNGGRKDVRGNAERMKSRTGRSKLVSLLRRLSPRLSRSGSKGSLQSSPTICPWVQVEYSTESIDAGKREESQECDASFQQELQLNELRKRMAGIASTSQVNSNLQMTIRISVLPHRCVVSRDDRSSSNCE</sequence>
<reference evidence="2" key="2">
    <citation type="submission" date="2018-07" db="EMBL/GenBank/DDBJ databases">
        <authorList>
            <person name="Mckenzie S.K."/>
            <person name="Kronauer D.J.C."/>
        </authorList>
    </citation>
    <scope>NUCLEOTIDE SEQUENCE</scope>
    <source>
        <strain evidence="2">Clonal line C1</strain>
    </source>
</reference>
<feature type="region of interest" description="Disordered" evidence="1">
    <location>
        <begin position="170"/>
        <end position="195"/>
    </location>
</feature>
<name>A0A3L8D5P0_OOCBI</name>
<gene>
    <name evidence="2" type="ORF">DMN91_012548</name>
</gene>
<dbReference type="Proteomes" id="UP000279307">
    <property type="component" value="Chromosome 13"/>
</dbReference>
<dbReference type="OrthoDB" id="10036956at2759"/>
<protein>
    <submittedName>
        <fullName evidence="2">Uncharacterized protein</fullName>
    </submittedName>
</protein>
<comment type="caution">
    <text evidence="2">The sequence shown here is derived from an EMBL/GenBank/DDBJ whole genome shotgun (WGS) entry which is preliminary data.</text>
</comment>
<reference evidence="2" key="1">
    <citation type="journal article" date="2018" name="Genome Res.">
        <title>The genomic architecture and molecular evolution of ant odorant receptors.</title>
        <authorList>
            <person name="McKenzie S.K."/>
            <person name="Kronauer D.J.C."/>
        </authorList>
    </citation>
    <scope>NUCLEOTIDE SEQUENCE [LARGE SCALE GENOMIC DNA]</scope>
    <source>
        <strain evidence="2">Clonal line C1</strain>
    </source>
</reference>
<feature type="compositionally biased region" description="Basic and acidic residues" evidence="1">
    <location>
        <begin position="179"/>
        <end position="191"/>
    </location>
</feature>
<organism evidence="2">
    <name type="scientific">Ooceraea biroi</name>
    <name type="common">Clonal raider ant</name>
    <name type="synonym">Cerapachys biroi</name>
    <dbReference type="NCBI Taxonomy" id="2015173"/>
    <lineage>
        <taxon>Eukaryota</taxon>
        <taxon>Metazoa</taxon>
        <taxon>Ecdysozoa</taxon>
        <taxon>Arthropoda</taxon>
        <taxon>Hexapoda</taxon>
        <taxon>Insecta</taxon>
        <taxon>Pterygota</taxon>
        <taxon>Neoptera</taxon>
        <taxon>Endopterygota</taxon>
        <taxon>Hymenoptera</taxon>
        <taxon>Apocrita</taxon>
        <taxon>Aculeata</taxon>
        <taxon>Formicoidea</taxon>
        <taxon>Formicidae</taxon>
        <taxon>Dorylinae</taxon>
        <taxon>Ooceraea</taxon>
    </lineage>
</organism>
<accession>A0A3L8D5P0</accession>
<proteinExistence type="predicted"/>
<evidence type="ECO:0000256" key="1">
    <source>
        <dbReference type="SAM" id="MobiDB-lite"/>
    </source>
</evidence>
<dbReference type="EMBL" id="QOIP01000013">
    <property type="protein sequence ID" value="RLU15554.1"/>
    <property type="molecule type" value="Genomic_DNA"/>
</dbReference>
<evidence type="ECO:0000313" key="2">
    <source>
        <dbReference type="EMBL" id="RLU15554.1"/>
    </source>
</evidence>